<dbReference type="Proteomes" id="UP000308600">
    <property type="component" value="Unassembled WGS sequence"/>
</dbReference>
<gene>
    <name evidence="1" type="ORF">BDN72DRAFT_740672</name>
</gene>
<reference evidence="1 2" key="1">
    <citation type="journal article" date="2019" name="Nat. Ecol. Evol.">
        <title>Megaphylogeny resolves global patterns of mushroom evolution.</title>
        <authorList>
            <person name="Varga T."/>
            <person name="Krizsan K."/>
            <person name="Foldi C."/>
            <person name="Dima B."/>
            <person name="Sanchez-Garcia M."/>
            <person name="Sanchez-Ramirez S."/>
            <person name="Szollosi G.J."/>
            <person name="Szarkandi J.G."/>
            <person name="Papp V."/>
            <person name="Albert L."/>
            <person name="Andreopoulos W."/>
            <person name="Angelini C."/>
            <person name="Antonin V."/>
            <person name="Barry K.W."/>
            <person name="Bougher N.L."/>
            <person name="Buchanan P."/>
            <person name="Buyck B."/>
            <person name="Bense V."/>
            <person name="Catcheside P."/>
            <person name="Chovatia M."/>
            <person name="Cooper J."/>
            <person name="Damon W."/>
            <person name="Desjardin D."/>
            <person name="Finy P."/>
            <person name="Geml J."/>
            <person name="Haridas S."/>
            <person name="Hughes K."/>
            <person name="Justo A."/>
            <person name="Karasinski D."/>
            <person name="Kautmanova I."/>
            <person name="Kiss B."/>
            <person name="Kocsube S."/>
            <person name="Kotiranta H."/>
            <person name="LaButti K.M."/>
            <person name="Lechner B.E."/>
            <person name="Liimatainen K."/>
            <person name="Lipzen A."/>
            <person name="Lukacs Z."/>
            <person name="Mihaltcheva S."/>
            <person name="Morgado L.N."/>
            <person name="Niskanen T."/>
            <person name="Noordeloos M.E."/>
            <person name="Ohm R.A."/>
            <person name="Ortiz-Santana B."/>
            <person name="Ovrebo C."/>
            <person name="Racz N."/>
            <person name="Riley R."/>
            <person name="Savchenko A."/>
            <person name="Shiryaev A."/>
            <person name="Soop K."/>
            <person name="Spirin V."/>
            <person name="Szebenyi C."/>
            <person name="Tomsovsky M."/>
            <person name="Tulloss R.E."/>
            <person name="Uehling J."/>
            <person name="Grigoriev I.V."/>
            <person name="Vagvolgyi C."/>
            <person name="Papp T."/>
            <person name="Martin F.M."/>
            <person name="Miettinen O."/>
            <person name="Hibbett D.S."/>
            <person name="Nagy L.G."/>
        </authorList>
    </citation>
    <scope>NUCLEOTIDE SEQUENCE [LARGE SCALE GENOMIC DNA]</scope>
    <source>
        <strain evidence="1 2">NL-1719</strain>
    </source>
</reference>
<feature type="non-terminal residue" evidence="1">
    <location>
        <position position="151"/>
    </location>
</feature>
<feature type="non-terminal residue" evidence="1">
    <location>
        <position position="1"/>
    </location>
</feature>
<proteinExistence type="predicted"/>
<sequence length="151" mass="17311">ASAVRINIFWFLSLTLSLSTVLIGILCLQWLREYQRDVELSYKDGLAVRQIRFRGLLAWKVPEIVSTLPLTLQIALVLFFAGLFDLLFQRHHVVAFVVLVPILIAVSFLLFTTIAPTIQHFSLVGIHLNKRFPLSGLQCPYKSPQSWIFMR</sequence>
<keyword evidence="2" id="KW-1185">Reference proteome</keyword>
<protein>
    <submittedName>
        <fullName evidence="1">Uncharacterized protein</fullName>
    </submittedName>
</protein>
<organism evidence="1 2">
    <name type="scientific">Pluteus cervinus</name>
    <dbReference type="NCBI Taxonomy" id="181527"/>
    <lineage>
        <taxon>Eukaryota</taxon>
        <taxon>Fungi</taxon>
        <taxon>Dikarya</taxon>
        <taxon>Basidiomycota</taxon>
        <taxon>Agaricomycotina</taxon>
        <taxon>Agaricomycetes</taxon>
        <taxon>Agaricomycetidae</taxon>
        <taxon>Agaricales</taxon>
        <taxon>Pluteineae</taxon>
        <taxon>Pluteaceae</taxon>
        <taxon>Pluteus</taxon>
    </lineage>
</organism>
<accession>A0ACD3ATB3</accession>
<evidence type="ECO:0000313" key="2">
    <source>
        <dbReference type="Proteomes" id="UP000308600"/>
    </source>
</evidence>
<dbReference type="EMBL" id="ML208340">
    <property type="protein sequence ID" value="TFK68961.1"/>
    <property type="molecule type" value="Genomic_DNA"/>
</dbReference>
<name>A0ACD3ATB3_9AGAR</name>
<evidence type="ECO:0000313" key="1">
    <source>
        <dbReference type="EMBL" id="TFK68961.1"/>
    </source>
</evidence>